<dbReference type="AlphaFoldDB" id="A0A6J6VYW4"/>
<keyword evidence="5" id="KW-0067">ATP-binding</keyword>
<dbReference type="PANTHER" id="PTHR11070">
    <property type="entry name" value="UVRD / RECB / PCRA DNA HELICASE FAMILY MEMBER"/>
    <property type="match status" value="1"/>
</dbReference>
<dbReference type="GO" id="GO:0043138">
    <property type="term" value="F:3'-5' DNA helicase activity"/>
    <property type="evidence" value="ECO:0007669"/>
    <property type="project" value="UniProtKB-EC"/>
</dbReference>
<gene>
    <name evidence="11" type="ORF">UFOPK2958_00207</name>
</gene>
<dbReference type="SUPFAM" id="SSF52540">
    <property type="entry name" value="P-loop containing nucleoside triphosphate hydrolases"/>
    <property type="match status" value="1"/>
</dbReference>
<dbReference type="CDD" id="cd18807">
    <property type="entry name" value="SF1_C_UvrD"/>
    <property type="match status" value="1"/>
</dbReference>
<dbReference type="Gene3D" id="1.10.10.160">
    <property type="match status" value="1"/>
</dbReference>
<dbReference type="EMBL" id="CAFAAB010000012">
    <property type="protein sequence ID" value="CAB4776205.1"/>
    <property type="molecule type" value="Genomic_DNA"/>
</dbReference>
<comment type="similarity">
    <text evidence="1">Belongs to the helicase family. UvrD subfamily.</text>
</comment>
<evidence type="ECO:0000313" key="11">
    <source>
        <dbReference type="EMBL" id="CAB4776205.1"/>
    </source>
</evidence>
<dbReference type="Gene3D" id="3.40.50.300">
    <property type="entry name" value="P-loop containing nucleotide triphosphate hydrolases"/>
    <property type="match status" value="2"/>
</dbReference>
<dbReference type="Pfam" id="PF13361">
    <property type="entry name" value="UvrD_C"/>
    <property type="match status" value="2"/>
</dbReference>
<organism evidence="11">
    <name type="scientific">freshwater metagenome</name>
    <dbReference type="NCBI Taxonomy" id="449393"/>
    <lineage>
        <taxon>unclassified sequences</taxon>
        <taxon>metagenomes</taxon>
        <taxon>ecological metagenomes</taxon>
    </lineage>
</organism>
<dbReference type="InterPro" id="IPR014016">
    <property type="entry name" value="UvrD-like_ATP-bd"/>
</dbReference>
<dbReference type="PROSITE" id="PS51198">
    <property type="entry name" value="UVRD_HELICASE_ATP_BIND"/>
    <property type="match status" value="1"/>
</dbReference>
<evidence type="ECO:0000256" key="7">
    <source>
        <dbReference type="ARBA" id="ARBA00034617"/>
    </source>
</evidence>
<evidence type="ECO:0000259" key="10">
    <source>
        <dbReference type="PROSITE" id="PS51198"/>
    </source>
</evidence>
<name>A0A6J6VYW4_9ZZZZ</name>
<evidence type="ECO:0000256" key="8">
    <source>
        <dbReference type="ARBA" id="ARBA00034808"/>
    </source>
</evidence>
<protein>
    <recommendedName>
        <fullName evidence="8">DNA 3'-5' helicase</fullName>
        <ecNumber evidence="8">5.6.2.4</ecNumber>
    </recommendedName>
</protein>
<evidence type="ECO:0000256" key="4">
    <source>
        <dbReference type="ARBA" id="ARBA00022806"/>
    </source>
</evidence>
<dbReference type="GO" id="GO:0005524">
    <property type="term" value="F:ATP binding"/>
    <property type="evidence" value="ECO:0007669"/>
    <property type="project" value="UniProtKB-KW"/>
</dbReference>
<feature type="domain" description="UvrD-like helicase ATP-binding" evidence="10">
    <location>
        <begin position="26"/>
        <end position="308"/>
    </location>
</feature>
<dbReference type="InterPro" id="IPR000212">
    <property type="entry name" value="DNA_helicase_UvrD/REP"/>
</dbReference>
<dbReference type="InterPro" id="IPR027417">
    <property type="entry name" value="P-loop_NTPase"/>
</dbReference>
<dbReference type="GO" id="GO:0016787">
    <property type="term" value="F:hydrolase activity"/>
    <property type="evidence" value="ECO:0007669"/>
    <property type="project" value="UniProtKB-KW"/>
</dbReference>
<evidence type="ECO:0000256" key="1">
    <source>
        <dbReference type="ARBA" id="ARBA00009922"/>
    </source>
</evidence>
<dbReference type="GO" id="GO:0003677">
    <property type="term" value="F:DNA binding"/>
    <property type="evidence" value="ECO:0007669"/>
    <property type="project" value="UniProtKB-KW"/>
</dbReference>
<accession>A0A6J6VYW4</accession>
<sequence length="551" mass="61312">MTMLQLRTSVQFTMSDDVTFSEDQLVGLTPEQREAVTSTQRQLLVRATAGSGKTHVLTLRIQRRIAEGDIAPDQVLAMTFTRKAADELRTRLWRAGIRGVAAGTFHRAALDIVSDFRTDNNLKPMSIEPNRRRLINELVVALNKTGQRIEEWQIPRIEQEIGWALSQGFNGTTYGRRASRARRAAPLPGAQMADVIDRYVGLCQSKGVVDFDLLLSEAIRILRDDRAALASFRHRHRALFVDEAQDINPLQFTLLRLMAGEDPDIFTVGDPNQSIYGFNGASPQLLQELLATWPDTVVLDLTRNHRSTAHIVAVADTLLEDGAAGITPAKSDGEIPLVRFYDTEELEARAVATWLNSRHQPGSPWRSMVVLARTNNQLNIIGEMLTTMHIPFERRGAENSPGSDVIVGDTGPARWFDQEHKDAVALSTIHRSKGLEWQHVAVIGLAEGVLPNFNATTADDVAEEQRLAYVALTRAEETLLLTWNRGRHDPRTPDRQPSRFLAAIEQKISELAAVEAPLLGDERRQRLAAIREQLAASRPQLSSDGSEYSPS</sequence>
<comment type="catalytic activity">
    <reaction evidence="7">
        <text>Couples ATP hydrolysis with the unwinding of duplex DNA by translocating in the 3'-5' direction.</text>
        <dbReference type="EC" id="5.6.2.4"/>
    </reaction>
</comment>
<proteinExistence type="inferred from homology"/>
<reference evidence="11" key="1">
    <citation type="submission" date="2020-05" db="EMBL/GenBank/DDBJ databases">
        <authorList>
            <person name="Chiriac C."/>
            <person name="Salcher M."/>
            <person name="Ghai R."/>
            <person name="Kavagutti S V."/>
        </authorList>
    </citation>
    <scope>NUCLEOTIDE SEQUENCE</scope>
</reference>
<dbReference type="EC" id="5.6.2.4" evidence="8"/>
<comment type="catalytic activity">
    <reaction evidence="9">
        <text>ATP + H2O = ADP + phosphate + H(+)</text>
        <dbReference type="Rhea" id="RHEA:13065"/>
        <dbReference type="ChEBI" id="CHEBI:15377"/>
        <dbReference type="ChEBI" id="CHEBI:15378"/>
        <dbReference type="ChEBI" id="CHEBI:30616"/>
        <dbReference type="ChEBI" id="CHEBI:43474"/>
        <dbReference type="ChEBI" id="CHEBI:456216"/>
        <dbReference type="EC" id="5.6.2.4"/>
    </reaction>
</comment>
<evidence type="ECO:0000256" key="5">
    <source>
        <dbReference type="ARBA" id="ARBA00022840"/>
    </source>
</evidence>
<dbReference type="CDD" id="cd17932">
    <property type="entry name" value="DEXQc_UvrD"/>
    <property type="match status" value="1"/>
</dbReference>
<keyword evidence="4" id="KW-0347">Helicase</keyword>
<evidence type="ECO:0000256" key="3">
    <source>
        <dbReference type="ARBA" id="ARBA00022801"/>
    </source>
</evidence>
<evidence type="ECO:0000256" key="6">
    <source>
        <dbReference type="ARBA" id="ARBA00023235"/>
    </source>
</evidence>
<keyword evidence="3" id="KW-0378">Hydrolase</keyword>
<evidence type="ECO:0000256" key="9">
    <source>
        <dbReference type="ARBA" id="ARBA00048988"/>
    </source>
</evidence>
<keyword evidence="6" id="KW-0413">Isomerase</keyword>
<dbReference type="PANTHER" id="PTHR11070:SF59">
    <property type="entry name" value="DNA 3'-5' HELICASE"/>
    <property type="match status" value="1"/>
</dbReference>
<dbReference type="Pfam" id="PF00580">
    <property type="entry name" value="UvrD-helicase"/>
    <property type="match status" value="1"/>
</dbReference>
<keyword evidence="2" id="KW-0547">Nucleotide-binding</keyword>
<dbReference type="InterPro" id="IPR013986">
    <property type="entry name" value="DExx_box_DNA_helicase_dom_sf"/>
</dbReference>
<dbReference type="GO" id="GO:0000725">
    <property type="term" value="P:recombinational repair"/>
    <property type="evidence" value="ECO:0007669"/>
    <property type="project" value="TreeGrafter"/>
</dbReference>
<dbReference type="InterPro" id="IPR014017">
    <property type="entry name" value="DNA_helicase_UvrD-like_C"/>
</dbReference>
<evidence type="ECO:0000256" key="2">
    <source>
        <dbReference type="ARBA" id="ARBA00022741"/>
    </source>
</evidence>